<keyword evidence="4 6" id="KW-1133">Transmembrane helix</keyword>
<feature type="domain" description="ABC3 transporter permease C-terminal" evidence="7">
    <location>
        <begin position="6"/>
        <end position="76"/>
    </location>
</feature>
<gene>
    <name evidence="8" type="ORF">GWO12_11260</name>
</gene>
<keyword evidence="2" id="KW-1003">Cell membrane</keyword>
<keyword evidence="5 6" id="KW-0472">Membrane</keyword>
<feature type="transmembrane region" description="Helical" evidence="6">
    <location>
        <begin position="57"/>
        <end position="79"/>
    </location>
</feature>
<evidence type="ECO:0000259" key="7">
    <source>
        <dbReference type="Pfam" id="PF02687"/>
    </source>
</evidence>
<dbReference type="GO" id="GO:0005886">
    <property type="term" value="C:plasma membrane"/>
    <property type="evidence" value="ECO:0007669"/>
    <property type="project" value="UniProtKB-SubCell"/>
</dbReference>
<evidence type="ECO:0000256" key="2">
    <source>
        <dbReference type="ARBA" id="ARBA00022475"/>
    </source>
</evidence>
<name>A0AAE4ZCY8_9BACT</name>
<comment type="caution">
    <text evidence="8">The sequence shown here is derived from an EMBL/GenBank/DDBJ whole genome shotgun (WGS) entry which is preliminary data.</text>
</comment>
<keyword evidence="3 6" id="KW-0812">Transmembrane</keyword>
<evidence type="ECO:0000256" key="5">
    <source>
        <dbReference type="ARBA" id="ARBA00023136"/>
    </source>
</evidence>
<dbReference type="AlphaFoldDB" id="A0AAE4ZCY8"/>
<comment type="subcellular location">
    <subcellularLocation>
        <location evidence="1">Cell membrane</location>
        <topology evidence="1">Multi-pass membrane protein</topology>
    </subcellularLocation>
</comment>
<evidence type="ECO:0000313" key="8">
    <source>
        <dbReference type="EMBL" id="NIR75670.1"/>
    </source>
</evidence>
<dbReference type="Proteomes" id="UP000702544">
    <property type="component" value="Unassembled WGS sequence"/>
</dbReference>
<evidence type="ECO:0000256" key="3">
    <source>
        <dbReference type="ARBA" id="ARBA00022692"/>
    </source>
</evidence>
<organism evidence="8 9">
    <name type="scientific">Candidatus Kutchimonas denitrificans</name>
    <dbReference type="NCBI Taxonomy" id="3056748"/>
    <lineage>
        <taxon>Bacteria</taxon>
        <taxon>Pseudomonadati</taxon>
        <taxon>Gemmatimonadota</taxon>
        <taxon>Gemmatimonadia</taxon>
        <taxon>Candidatus Palauibacterales</taxon>
        <taxon>Candidatus Palauibacteraceae</taxon>
        <taxon>Candidatus Kutchimonas</taxon>
    </lineage>
</organism>
<evidence type="ECO:0000256" key="6">
    <source>
        <dbReference type="SAM" id="Phobius"/>
    </source>
</evidence>
<sequence length="84" mass="8577">MESVGRRRREIGIRMALGAASDDIARHILGFGLGNAAIGIGIGLAGGLLVGRAVDRLLFQVGATDPFTFVAAPLALAALQHAAL</sequence>
<protein>
    <submittedName>
        <fullName evidence="8">FtsX-like permease family protein</fullName>
    </submittedName>
</protein>
<evidence type="ECO:0000256" key="1">
    <source>
        <dbReference type="ARBA" id="ARBA00004651"/>
    </source>
</evidence>
<accession>A0AAE4ZCY8</accession>
<proteinExistence type="predicted"/>
<evidence type="ECO:0000256" key="4">
    <source>
        <dbReference type="ARBA" id="ARBA00022989"/>
    </source>
</evidence>
<evidence type="ECO:0000313" key="9">
    <source>
        <dbReference type="Proteomes" id="UP000702544"/>
    </source>
</evidence>
<dbReference type="EMBL" id="JAACAK010000088">
    <property type="protein sequence ID" value="NIR75670.1"/>
    <property type="molecule type" value="Genomic_DNA"/>
</dbReference>
<dbReference type="Pfam" id="PF02687">
    <property type="entry name" value="FtsX"/>
    <property type="match status" value="1"/>
</dbReference>
<dbReference type="InterPro" id="IPR003838">
    <property type="entry name" value="ABC3_permease_C"/>
</dbReference>
<reference evidence="8 9" key="1">
    <citation type="submission" date="2020-01" db="EMBL/GenBank/DDBJ databases">
        <title>Genomes assembled from Gulf of Kutch pelagic sediment metagenomes.</title>
        <authorList>
            <person name="Chandrashekar M."/>
            <person name="Mahajan M.S."/>
            <person name="Dave K.J."/>
            <person name="Vatsa P."/>
            <person name="Nathani N.M."/>
        </authorList>
    </citation>
    <scope>NUCLEOTIDE SEQUENCE [LARGE SCALE GENOMIC DNA]</scope>
    <source>
        <strain evidence="8">KS3-K002</strain>
    </source>
</reference>
<feature type="transmembrane region" description="Helical" evidence="6">
    <location>
        <begin position="28"/>
        <end position="51"/>
    </location>
</feature>